<dbReference type="EMBL" id="MU001686">
    <property type="protein sequence ID" value="KAF2455702.1"/>
    <property type="molecule type" value="Genomic_DNA"/>
</dbReference>
<comment type="cofactor">
    <cofactor evidence="2">
        <name>Zn(2+)</name>
        <dbReference type="ChEBI" id="CHEBI:29105"/>
    </cofactor>
</comment>
<evidence type="ECO:0000256" key="1">
    <source>
        <dbReference type="ARBA" id="ARBA00001946"/>
    </source>
</evidence>
<dbReference type="InterPro" id="IPR020084">
    <property type="entry name" value="NUDIX_hydrolase_CS"/>
</dbReference>
<evidence type="ECO:0000256" key="2">
    <source>
        <dbReference type="ARBA" id="ARBA00001947"/>
    </source>
</evidence>
<dbReference type="EC" id="3.6.1.22" evidence="4"/>
<sequence>MADSQPELPEAHHADLESMLSRKFGKEVANYFSGSPLNRVSFLRTDHVFLSQAFKHPSASFLLFNELSPLVRSSAELAFVRLADIQPLVGPDPYSKPEAELIRDYNSAAPTPQLIFLGLDGRWRKEGEDKSGFVYKDVYKGAPFFALDVTPAEGGGESVVALRSKAEDLIKKFEGEDLRFEGGRHILSFPALDAAIYAAARHTMDWNKRNPFCAACGYPTLSTNGGFKRTCPPADQNPAAKPLPPGGTLTTSTIEPPTNRPPCPTRNAISNVSFPRTDPTIIVAVVSADGRRLLLGRQARWPPRWYSTLAGFIEPGESVEEAVRREVWEESGIHLGRVVVHSTQPWPYPASLMIGCVAQAVPGEDGEKIDMGHDAELEDAKWWAAEEVREALNVGSAGLGEEPGKDYKGGLRVPPRTAIAHQLMLAVVERGFVGGGVPKV</sequence>
<dbReference type="Pfam" id="PF09296">
    <property type="entry name" value="NUDIX-like"/>
    <property type="match status" value="1"/>
</dbReference>
<dbReference type="InterPro" id="IPR015797">
    <property type="entry name" value="NUDIX_hydrolase-like_dom_sf"/>
</dbReference>
<accession>A0A6A6NW63</accession>
<dbReference type="FunFam" id="3.90.79.10:FF:000042">
    <property type="entry name" value="Probable NADH pyrophosphatase"/>
    <property type="match status" value="1"/>
</dbReference>
<reference evidence="12" key="1">
    <citation type="journal article" date="2020" name="Stud. Mycol.">
        <title>101 Dothideomycetes genomes: a test case for predicting lifestyles and emergence of pathogens.</title>
        <authorList>
            <person name="Haridas S."/>
            <person name="Albert R."/>
            <person name="Binder M."/>
            <person name="Bloem J."/>
            <person name="Labutti K."/>
            <person name="Salamov A."/>
            <person name="Andreopoulos B."/>
            <person name="Baker S."/>
            <person name="Barry K."/>
            <person name="Bills G."/>
            <person name="Bluhm B."/>
            <person name="Cannon C."/>
            <person name="Castanera R."/>
            <person name="Culley D."/>
            <person name="Daum C."/>
            <person name="Ezra D."/>
            <person name="Gonzalez J."/>
            <person name="Henrissat B."/>
            <person name="Kuo A."/>
            <person name="Liang C."/>
            <person name="Lipzen A."/>
            <person name="Lutzoni F."/>
            <person name="Magnuson J."/>
            <person name="Mondo S."/>
            <person name="Nolan M."/>
            <person name="Ohm R."/>
            <person name="Pangilinan J."/>
            <person name="Park H.-J."/>
            <person name="Ramirez L."/>
            <person name="Alfaro M."/>
            <person name="Sun H."/>
            <person name="Tritt A."/>
            <person name="Yoshinaga Y."/>
            <person name="Zwiers L.-H."/>
            <person name="Turgeon B."/>
            <person name="Goodwin S."/>
            <person name="Spatafora J."/>
            <person name="Crous P."/>
            <person name="Grigoriev I."/>
        </authorList>
    </citation>
    <scope>NUCLEOTIDE SEQUENCE</scope>
    <source>
        <strain evidence="12">ATCC 16933</strain>
    </source>
</reference>
<dbReference type="InterPro" id="IPR015375">
    <property type="entry name" value="NADH_PPase-like_N"/>
</dbReference>
<comment type="cofactor">
    <cofactor evidence="1">
        <name>Mg(2+)</name>
        <dbReference type="ChEBI" id="CHEBI:18420"/>
    </cofactor>
</comment>
<dbReference type="InterPro" id="IPR000086">
    <property type="entry name" value="NUDIX_hydrolase_dom"/>
</dbReference>
<dbReference type="PROSITE" id="PS00893">
    <property type="entry name" value="NUDIX_BOX"/>
    <property type="match status" value="1"/>
</dbReference>
<feature type="region of interest" description="Disordered" evidence="10">
    <location>
        <begin position="236"/>
        <end position="262"/>
    </location>
</feature>
<dbReference type="Gene3D" id="3.90.79.20">
    <property type="match status" value="1"/>
</dbReference>
<dbReference type="PANTHER" id="PTHR42904:SF6">
    <property type="entry name" value="NAD-CAPPED RNA HYDROLASE NUDT12"/>
    <property type="match status" value="1"/>
</dbReference>
<evidence type="ECO:0000256" key="7">
    <source>
        <dbReference type="ARBA" id="ARBA00022842"/>
    </source>
</evidence>
<dbReference type="InterPro" id="IPR050241">
    <property type="entry name" value="NAD-cap_RNA_hydrolase_NudC"/>
</dbReference>
<feature type="domain" description="Nudix hydrolase" evidence="11">
    <location>
        <begin position="275"/>
        <end position="412"/>
    </location>
</feature>
<dbReference type="GO" id="GO:0035529">
    <property type="term" value="F:NADH pyrophosphatase activity"/>
    <property type="evidence" value="ECO:0007669"/>
    <property type="project" value="TreeGrafter"/>
</dbReference>
<evidence type="ECO:0000256" key="4">
    <source>
        <dbReference type="ARBA" id="ARBA00012381"/>
    </source>
</evidence>
<dbReference type="GO" id="GO:0006742">
    <property type="term" value="P:NADP+ catabolic process"/>
    <property type="evidence" value="ECO:0007669"/>
    <property type="project" value="TreeGrafter"/>
</dbReference>
<keyword evidence="8" id="KW-0520">NAD</keyword>
<keyword evidence="6" id="KW-0378">Hydrolase</keyword>
<dbReference type="InterPro" id="IPR049734">
    <property type="entry name" value="NudC-like_C"/>
</dbReference>
<dbReference type="GO" id="GO:0046872">
    <property type="term" value="F:metal ion binding"/>
    <property type="evidence" value="ECO:0007669"/>
    <property type="project" value="UniProtKB-KW"/>
</dbReference>
<evidence type="ECO:0000259" key="11">
    <source>
        <dbReference type="PROSITE" id="PS51462"/>
    </source>
</evidence>
<comment type="catalytic activity">
    <reaction evidence="9">
        <text>a 5'-end NAD(+)-phospho-ribonucleoside in mRNA + H2O = a 5'-end phospho-adenosine-phospho-ribonucleoside in mRNA + beta-nicotinamide D-ribonucleotide + 2 H(+)</text>
        <dbReference type="Rhea" id="RHEA:60876"/>
        <dbReference type="Rhea" id="RHEA-COMP:15698"/>
        <dbReference type="Rhea" id="RHEA-COMP:15719"/>
        <dbReference type="ChEBI" id="CHEBI:14649"/>
        <dbReference type="ChEBI" id="CHEBI:15377"/>
        <dbReference type="ChEBI" id="CHEBI:15378"/>
        <dbReference type="ChEBI" id="CHEBI:144029"/>
        <dbReference type="ChEBI" id="CHEBI:144051"/>
    </reaction>
    <physiologicalReaction direction="left-to-right" evidence="9">
        <dbReference type="Rhea" id="RHEA:60877"/>
    </physiologicalReaction>
</comment>
<dbReference type="GO" id="GO:0005777">
    <property type="term" value="C:peroxisome"/>
    <property type="evidence" value="ECO:0007669"/>
    <property type="project" value="TreeGrafter"/>
</dbReference>
<proteinExistence type="inferred from homology"/>
<evidence type="ECO:0000313" key="12">
    <source>
        <dbReference type="EMBL" id="KAF2455702.1"/>
    </source>
</evidence>
<evidence type="ECO:0000256" key="9">
    <source>
        <dbReference type="ARBA" id="ARBA00023679"/>
    </source>
</evidence>
<dbReference type="Pfam" id="PF00293">
    <property type="entry name" value="NUDIX"/>
    <property type="match status" value="1"/>
</dbReference>
<dbReference type="PANTHER" id="PTHR42904">
    <property type="entry name" value="NUDIX HYDROLASE, NUDC SUBFAMILY"/>
    <property type="match status" value="1"/>
</dbReference>
<evidence type="ECO:0000256" key="10">
    <source>
        <dbReference type="SAM" id="MobiDB-lite"/>
    </source>
</evidence>
<dbReference type="GO" id="GO:0019677">
    <property type="term" value="P:NAD+ catabolic process"/>
    <property type="evidence" value="ECO:0007669"/>
    <property type="project" value="TreeGrafter"/>
</dbReference>
<dbReference type="Proteomes" id="UP000799766">
    <property type="component" value="Unassembled WGS sequence"/>
</dbReference>
<dbReference type="PROSITE" id="PS51462">
    <property type="entry name" value="NUDIX"/>
    <property type="match status" value="1"/>
</dbReference>
<keyword evidence="5" id="KW-0479">Metal-binding</keyword>
<dbReference type="SUPFAM" id="SSF55811">
    <property type="entry name" value="Nudix"/>
    <property type="match status" value="1"/>
</dbReference>
<evidence type="ECO:0000256" key="6">
    <source>
        <dbReference type="ARBA" id="ARBA00022801"/>
    </source>
</evidence>
<gene>
    <name evidence="12" type="ORF">BDY21DRAFT_350085</name>
</gene>
<name>A0A6A6NW63_9PEZI</name>
<dbReference type="GO" id="GO:0005829">
    <property type="term" value="C:cytosol"/>
    <property type="evidence" value="ECO:0007669"/>
    <property type="project" value="TreeGrafter"/>
</dbReference>
<dbReference type="Gene3D" id="3.90.79.10">
    <property type="entry name" value="Nucleoside Triphosphate Pyrophosphohydrolase"/>
    <property type="match status" value="1"/>
</dbReference>
<dbReference type="AlphaFoldDB" id="A0A6A6NW63"/>
<evidence type="ECO:0000256" key="5">
    <source>
        <dbReference type="ARBA" id="ARBA00022723"/>
    </source>
</evidence>
<keyword evidence="7" id="KW-0460">Magnesium</keyword>
<evidence type="ECO:0000256" key="3">
    <source>
        <dbReference type="ARBA" id="ARBA00009595"/>
    </source>
</evidence>
<dbReference type="CDD" id="cd03429">
    <property type="entry name" value="NUDIX_NADH_pyrophosphatase_Nudt13"/>
    <property type="match status" value="1"/>
</dbReference>
<keyword evidence="13" id="KW-1185">Reference proteome</keyword>
<evidence type="ECO:0000256" key="8">
    <source>
        <dbReference type="ARBA" id="ARBA00023027"/>
    </source>
</evidence>
<organism evidence="12 13">
    <name type="scientific">Lineolata rhizophorae</name>
    <dbReference type="NCBI Taxonomy" id="578093"/>
    <lineage>
        <taxon>Eukaryota</taxon>
        <taxon>Fungi</taxon>
        <taxon>Dikarya</taxon>
        <taxon>Ascomycota</taxon>
        <taxon>Pezizomycotina</taxon>
        <taxon>Dothideomycetes</taxon>
        <taxon>Dothideomycetes incertae sedis</taxon>
        <taxon>Lineolatales</taxon>
        <taxon>Lineolataceae</taxon>
        <taxon>Lineolata</taxon>
    </lineage>
</organism>
<protein>
    <recommendedName>
        <fullName evidence="4">NAD(+) diphosphatase</fullName>
        <ecNumber evidence="4">3.6.1.22</ecNumber>
    </recommendedName>
</protein>
<comment type="similarity">
    <text evidence="3">Belongs to the Nudix hydrolase family. NudC subfamily.</text>
</comment>
<evidence type="ECO:0000313" key="13">
    <source>
        <dbReference type="Proteomes" id="UP000799766"/>
    </source>
</evidence>
<dbReference type="OrthoDB" id="10249612at2759"/>